<dbReference type="AlphaFoldDB" id="A0A2S5B6S2"/>
<dbReference type="Proteomes" id="UP000237144">
    <property type="component" value="Unassembled WGS sequence"/>
</dbReference>
<evidence type="ECO:0000256" key="1">
    <source>
        <dbReference type="SAM" id="MobiDB-lite"/>
    </source>
</evidence>
<feature type="region of interest" description="Disordered" evidence="1">
    <location>
        <begin position="198"/>
        <end position="236"/>
    </location>
</feature>
<name>A0A2S5B6S2_9BASI</name>
<proteinExistence type="predicted"/>
<protein>
    <submittedName>
        <fullName evidence="2">Uncharacterized protein</fullName>
    </submittedName>
</protein>
<dbReference type="OrthoDB" id="2533069at2759"/>
<evidence type="ECO:0000313" key="2">
    <source>
        <dbReference type="EMBL" id="POY72484.1"/>
    </source>
</evidence>
<feature type="region of interest" description="Disordered" evidence="1">
    <location>
        <begin position="1"/>
        <end position="31"/>
    </location>
</feature>
<reference evidence="2 3" key="1">
    <citation type="journal article" date="2018" name="Front. Microbiol.">
        <title>Prospects for Fungal Bioremediation of Acidic Radioactive Waste Sites: Characterization and Genome Sequence of Rhodotorula taiwanensis MD1149.</title>
        <authorList>
            <person name="Tkavc R."/>
            <person name="Matrosova V.Y."/>
            <person name="Grichenko O.E."/>
            <person name="Gostincar C."/>
            <person name="Volpe R.P."/>
            <person name="Klimenkova P."/>
            <person name="Gaidamakova E.K."/>
            <person name="Zhou C.E."/>
            <person name="Stewart B.J."/>
            <person name="Lyman M.G."/>
            <person name="Malfatti S.A."/>
            <person name="Rubinfeld B."/>
            <person name="Courtot M."/>
            <person name="Singh J."/>
            <person name="Dalgard C.L."/>
            <person name="Hamilton T."/>
            <person name="Frey K.G."/>
            <person name="Gunde-Cimerman N."/>
            <person name="Dugan L."/>
            <person name="Daly M.J."/>
        </authorList>
    </citation>
    <scope>NUCLEOTIDE SEQUENCE [LARGE SCALE GENOMIC DNA]</scope>
    <source>
        <strain evidence="2 3">MD1149</strain>
    </source>
</reference>
<accession>A0A2S5B6S2</accession>
<feature type="compositionally biased region" description="Low complexity" evidence="1">
    <location>
        <begin position="1"/>
        <end position="20"/>
    </location>
</feature>
<keyword evidence="3" id="KW-1185">Reference proteome</keyword>
<comment type="caution">
    <text evidence="2">The sequence shown here is derived from an EMBL/GenBank/DDBJ whole genome shotgun (WGS) entry which is preliminary data.</text>
</comment>
<gene>
    <name evidence="2" type="ORF">BMF94_4310</name>
</gene>
<feature type="compositionally biased region" description="Basic and acidic residues" evidence="1">
    <location>
        <begin position="198"/>
        <end position="219"/>
    </location>
</feature>
<dbReference type="EMBL" id="PJQD01000048">
    <property type="protein sequence ID" value="POY72484.1"/>
    <property type="molecule type" value="Genomic_DNA"/>
</dbReference>
<organism evidence="2 3">
    <name type="scientific">Rhodotorula taiwanensis</name>
    <dbReference type="NCBI Taxonomy" id="741276"/>
    <lineage>
        <taxon>Eukaryota</taxon>
        <taxon>Fungi</taxon>
        <taxon>Dikarya</taxon>
        <taxon>Basidiomycota</taxon>
        <taxon>Pucciniomycotina</taxon>
        <taxon>Microbotryomycetes</taxon>
        <taxon>Sporidiobolales</taxon>
        <taxon>Sporidiobolaceae</taxon>
        <taxon>Rhodotorula</taxon>
    </lineage>
</organism>
<evidence type="ECO:0000313" key="3">
    <source>
        <dbReference type="Proteomes" id="UP000237144"/>
    </source>
</evidence>
<sequence>MASTVASTSAATLRSTASSAGRRVNRRTARSSAQHAVASLAELYHLAPTFVPATDATRLSQHVTSTLTPLAQEASRPRPSDFRDLVTLNRRLDLERVRLTASRTLTPSLQAVDLATPANYSNDGLYNFDSAIGGRDAAADRFNYRASFYQAYSRAGEPPLAQRMRKVVDALHGTTAGGRAGPDTVREHGEKAVRWNRELEQARSAARDQRTRDEEESRAFQEAFDDEAAATAAGRP</sequence>